<evidence type="ECO:0008006" key="4">
    <source>
        <dbReference type="Google" id="ProtNLM"/>
    </source>
</evidence>
<organism evidence="2 3">
    <name type="scientific">Acinetobacter sedimenti</name>
    <dbReference type="NCBI Taxonomy" id="2919922"/>
    <lineage>
        <taxon>Bacteria</taxon>
        <taxon>Pseudomonadati</taxon>
        <taxon>Pseudomonadota</taxon>
        <taxon>Gammaproteobacteria</taxon>
        <taxon>Moraxellales</taxon>
        <taxon>Moraxellaceae</taxon>
        <taxon>Acinetobacter</taxon>
    </lineage>
</organism>
<evidence type="ECO:0000313" key="3">
    <source>
        <dbReference type="Proteomes" id="UP001139701"/>
    </source>
</evidence>
<accession>A0A9X1WX98</accession>
<protein>
    <recommendedName>
        <fullName evidence="4">Porin</fullName>
    </recommendedName>
</protein>
<dbReference type="RefSeq" id="WP_241571985.1">
    <property type="nucleotide sequence ID" value="NZ_JAKUML010000011.1"/>
</dbReference>
<proteinExistence type="predicted"/>
<feature type="signal peptide" evidence="1">
    <location>
        <begin position="1"/>
        <end position="19"/>
    </location>
</feature>
<evidence type="ECO:0000256" key="1">
    <source>
        <dbReference type="SAM" id="SignalP"/>
    </source>
</evidence>
<keyword evidence="3" id="KW-1185">Reference proteome</keyword>
<dbReference type="AlphaFoldDB" id="A0A9X1WX98"/>
<comment type="caution">
    <text evidence="2">The sequence shown here is derived from an EMBL/GenBank/DDBJ whole genome shotgun (WGS) entry which is preliminary data.</text>
</comment>
<reference evidence="2" key="1">
    <citation type="submission" date="2022-02" db="EMBL/GenBank/DDBJ databases">
        <title>Acinetobacter A3.8 sp. nov., isolated from Sediment (Zhairuo Island).</title>
        <authorList>
            <person name="Zheng K."/>
        </authorList>
    </citation>
    <scope>NUCLEOTIDE SEQUENCE</scope>
    <source>
        <strain evidence="2">A3.8</strain>
    </source>
</reference>
<dbReference type="EMBL" id="JAKUML010000011">
    <property type="protein sequence ID" value="MCJ8146834.1"/>
    <property type="molecule type" value="Genomic_DNA"/>
</dbReference>
<gene>
    <name evidence="2" type="ORF">MKI79_07960</name>
</gene>
<feature type="chain" id="PRO_5040913684" description="Porin" evidence="1">
    <location>
        <begin position="20"/>
        <end position="357"/>
    </location>
</feature>
<dbReference type="Proteomes" id="UP001139701">
    <property type="component" value="Unassembled WGS sequence"/>
</dbReference>
<evidence type="ECO:0000313" key="2">
    <source>
        <dbReference type="EMBL" id="MCJ8146834.1"/>
    </source>
</evidence>
<sequence length="357" mass="41801">MLKKSLAVLGMLIPLYSNAQEKIYYQVQADVYSEPLSIHSFTDDWDDPDFKSGKNAFAHGLMQLGIKQGQWDFSWIWRYDYVLRFSPDTAKLYYQIKNEKLIDANTQYDLQLEAQHIDTVGSRFAYTWQLSPNWNVTTGATALIGRHYADGQVNALAKTIDQEQLMDRVKWLNGQIDYSYDQPALKEDKMGWNERANHGYGFAFDTSLQGTIANHWKVNINIQDALAYLYWQDAPYTQYQVAYDQDKRPRFDIQGQFNKYYQYTQKLPFKIYTDLNYQSDQNWLLGVSSISNQYSSLWQLNAYWDEGVQWGIHFEPQTHALGLSVQHQNFGLKYIADDLNTNQAKRMGAQLFAQYQW</sequence>
<keyword evidence="1" id="KW-0732">Signal</keyword>
<name>A0A9X1WX98_9GAMM</name>